<feature type="compositionally biased region" description="Basic and acidic residues" evidence="5">
    <location>
        <begin position="1431"/>
        <end position="1443"/>
    </location>
</feature>
<feature type="compositionally biased region" description="Low complexity" evidence="5">
    <location>
        <begin position="1933"/>
        <end position="1956"/>
    </location>
</feature>
<feature type="compositionally biased region" description="Polar residues" evidence="5">
    <location>
        <begin position="1380"/>
        <end position="1390"/>
    </location>
</feature>
<feature type="coiled-coil region" evidence="4">
    <location>
        <begin position="438"/>
        <end position="465"/>
    </location>
</feature>
<keyword evidence="10" id="KW-1185">Reference proteome</keyword>
<reference evidence="9 10" key="1">
    <citation type="journal article" date="2011" name="Nat. Genet.">
        <title>The genome of the mesopolyploid crop species Brassica rapa.</title>
        <authorList>
            <consortium name="Brassica rapa Genome Sequencing Project Consortium"/>
            <person name="Wang X."/>
            <person name="Wang H."/>
            <person name="Wang J."/>
            <person name="Sun R."/>
            <person name="Wu J."/>
            <person name="Liu S."/>
            <person name="Bai Y."/>
            <person name="Mun J.H."/>
            <person name="Bancroft I."/>
            <person name="Cheng F."/>
            <person name="Huang S."/>
            <person name="Li X."/>
            <person name="Hua W."/>
            <person name="Wang J."/>
            <person name="Wang X."/>
            <person name="Freeling M."/>
            <person name="Pires J.C."/>
            <person name="Paterson A.H."/>
            <person name="Chalhoub B."/>
            <person name="Wang B."/>
            <person name="Hayward A."/>
            <person name="Sharpe A.G."/>
            <person name="Park B.S."/>
            <person name="Weisshaar B."/>
            <person name="Liu B."/>
            <person name="Li B."/>
            <person name="Liu B."/>
            <person name="Tong C."/>
            <person name="Song C."/>
            <person name="Duran C."/>
            <person name="Peng C."/>
            <person name="Geng C."/>
            <person name="Koh C."/>
            <person name="Lin C."/>
            <person name="Edwards D."/>
            <person name="Mu D."/>
            <person name="Shen D."/>
            <person name="Soumpourou E."/>
            <person name="Li F."/>
            <person name="Fraser F."/>
            <person name="Conant G."/>
            <person name="Lassalle G."/>
            <person name="King G.J."/>
            <person name="Bonnema G."/>
            <person name="Tang H."/>
            <person name="Wang H."/>
            <person name="Belcram H."/>
            <person name="Zhou H."/>
            <person name="Hirakawa H."/>
            <person name="Abe H."/>
            <person name="Guo H."/>
            <person name="Wang H."/>
            <person name="Jin H."/>
            <person name="Parkin I.A."/>
            <person name="Batley J."/>
            <person name="Kim J.S."/>
            <person name="Just J."/>
            <person name="Li J."/>
            <person name="Xu J."/>
            <person name="Deng J."/>
            <person name="Kim J.A."/>
            <person name="Li J."/>
            <person name="Yu J."/>
            <person name="Meng J."/>
            <person name="Wang J."/>
            <person name="Min J."/>
            <person name="Poulain J."/>
            <person name="Wang J."/>
            <person name="Hatakeyama K."/>
            <person name="Wu K."/>
            <person name="Wang L."/>
            <person name="Fang L."/>
            <person name="Trick M."/>
            <person name="Links M.G."/>
            <person name="Zhao M."/>
            <person name="Jin M."/>
            <person name="Ramchiary N."/>
            <person name="Drou N."/>
            <person name="Berkman P.J."/>
            <person name="Cai Q."/>
            <person name="Huang Q."/>
            <person name="Li R."/>
            <person name="Tabata S."/>
            <person name="Cheng S."/>
            <person name="Zhang S."/>
            <person name="Zhang S."/>
            <person name="Huang S."/>
            <person name="Sato S."/>
            <person name="Sun S."/>
            <person name="Kwon S.J."/>
            <person name="Choi S.R."/>
            <person name="Lee T.H."/>
            <person name="Fan W."/>
            <person name="Zhao X."/>
            <person name="Tan X."/>
            <person name="Xu X."/>
            <person name="Wang Y."/>
            <person name="Qiu Y."/>
            <person name="Yin Y."/>
            <person name="Li Y."/>
            <person name="Du Y."/>
            <person name="Liao Y."/>
            <person name="Lim Y."/>
            <person name="Narusaka Y."/>
            <person name="Wang Y."/>
            <person name="Wang Z."/>
            <person name="Li Z."/>
            <person name="Wang Z."/>
            <person name="Xiong Z."/>
            <person name="Zhang Z."/>
        </authorList>
    </citation>
    <scope>NUCLEOTIDE SEQUENCE [LARGE SCALE GENOMIC DNA]</scope>
    <source>
        <strain evidence="9 10">cv. Chiifu-401-42</strain>
    </source>
</reference>
<dbReference type="PANTHER" id="PTHR18898:SF2">
    <property type="entry name" value="NUCLEOPROTEIN TPR"/>
    <property type="match status" value="1"/>
</dbReference>
<evidence type="ECO:0000256" key="5">
    <source>
        <dbReference type="SAM" id="MobiDB-lite"/>
    </source>
</evidence>
<dbReference type="GO" id="GO:0006406">
    <property type="term" value="P:mRNA export from nucleus"/>
    <property type="evidence" value="ECO:0000318"/>
    <property type="project" value="GO_Central"/>
</dbReference>
<dbReference type="Proteomes" id="UP000011750">
    <property type="component" value="Chromosome A07"/>
</dbReference>
<dbReference type="STRING" id="51351.M4F208"/>
<feature type="domain" description="Nucleoprotein TPR/MLP1-2" evidence="6">
    <location>
        <begin position="995"/>
        <end position="1122"/>
    </location>
</feature>
<feature type="compositionally biased region" description="Low complexity" evidence="5">
    <location>
        <begin position="2015"/>
        <end position="2030"/>
    </location>
</feature>
<feature type="region of interest" description="Disordered" evidence="5">
    <location>
        <begin position="807"/>
        <end position="827"/>
    </location>
</feature>
<protein>
    <submittedName>
        <fullName evidence="9">Uncharacterized protein</fullName>
    </submittedName>
</protein>
<feature type="region of interest" description="Disordered" evidence="5">
    <location>
        <begin position="1987"/>
        <end position="2044"/>
    </location>
</feature>
<dbReference type="HOGENOM" id="CLU_001545_0_0_1"/>
<dbReference type="eggNOG" id="KOG4674">
    <property type="taxonomic scope" value="Eukaryota"/>
</dbReference>
<reference evidence="9" key="3">
    <citation type="submission" date="2023-03" db="UniProtKB">
        <authorList>
            <consortium name="EnsemblPlants"/>
        </authorList>
    </citation>
    <scope>IDENTIFICATION</scope>
    <source>
        <strain evidence="9">cv. Chiifu-401-42</strain>
    </source>
</reference>
<proteinExistence type="predicted"/>
<dbReference type="Pfam" id="PF07926">
    <property type="entry name" value="TPR_MLP1_2"/>
    <property type="match status" value="1"/>
</dbReference>
<dbReference type="GO" id="GO:0005643">
    <property type="term" value="C:nuclear pore"/>
    <property type="evidence" value="ECO:0000318"/>
    <property type="project" value="GO_Central"/>
</dbReference>
<evidence type="ECO:0000256" key="1">
    <source>
        <dbReference type="ARBA" id="ARBA00004123"/>
    </source>
</evidence>
<dbReference type="InterPro" id="IPR057974">
    <property type="entry name" value="NUA/TPR/MLP1-2-like_dom"/>
</dbReference>
<comment type="subcellular location">
    <subcellularLocation>
        <location evidence="1">Nucleus</location>
    </subcellularLocation>
</comment>
<dbReference type="Gramene" id="Bra035105.1">
    <property type="protein sequence ID" value="Bra035105.1-P"/>
    <property type="gene ID" value="Bra035105"/>
</dbReference>
<feature type="compositionally biased region" description="Acidic residues" evidence="5">
    <location>
        <begin position="1802"/>
        <end position="1842"/>
    </location>
</feature>
<feature type="region of interest" description="Disordered" evidence="5">
    <location>
        <begin position="1374"/>
        <end position="1395"/>
    </location>
</feature>
<feature type="coiled-coil region" evidence="4">
    <location>
        <begin position="943"/>
        <end position="1002"/>
    </location>
</feature>
<keyword evidence="2 4" id="KW-0175">Coiled coil</keyword>
<feature type="compositionally biased region" description="Acidic residues" evidence="5">
    <location>
        <begin position="1744"/>
        <end position="1782"/>
    </location>
</feature>
<evidence type="ECO:0000313" key="9">
    <source>
        <dbReference type="EnsemblPlants" id="Bra035105.1-P"/>
    </source>
</evidence>
<feature type="compositionally biased region" description="Basic and acidic residues" evidence="5">
    <location>
        <begin position="807"/>
        <end position="816"/>
    </location>
</feature>
<feature type="coiled-coil region" evidence="4">
    <location>
        <begin position="325"/>
        <end position="359"/>
    </location>
</feature>
<dbReference type="InterPro" id="IPR012929">
    <property type="entry name" value="Nucleoprot-TPR/MLP1-2_dom"/>
</dbReference>
<name>M4F208_BRACM</name>
<dbReference type="FunCoup" id="M4F208">
    <property type="interactions" value="4075"/>
</dbReference>
<reference evidence="9 10" key="2">
    <citation type="journal article" date="2018" name="Hortic Res">
        <title>Improved Brassica rapa reference genome by single-molecule sequencing and chromosome conformation capture technologies.</title>
        <authorList>
            <person name="Zhang L."/>
            <person name="Cai X."/>
            <person name="Wu J."/>
            <person name="Liu M."/>
            <person name="Grob S."/>
            <person name="Cheng F."/>
            <person name="Liang J."/>
            <person name="Cai C."/>
            <person name="Liu Z."/>
            <person name="Liu B."/>
            <person name="Wang F."/>
            <person name="Li S."/>
            <person name="Liu F."/>
            <person name="Li X."/>
            <person name="Cheng L."/>
            <person name="Yang W."/>
            <person name="Li M.H."/>
            <person name="Grossniklaus U."/>
            <person name="Zheng H."/>
            <person name="Wang X."/>
        </authorList>
    </citation>
    <scope>NUCLEOTIDE SEQUENCE [LARGE SCALE GENOMIC DNA]</scope>
    <source>
        <strain evidence="9 10">cv. Chiifu-401-42</strain>
    </source>
</reference>
<feature type="compositionally biased region" description="Low complexity" evidence="5">
    <location>
        <begin position="1906"/>
        <end position="1920"/>
    </location>
</feature>
<feature type="domain" description="Nucleoprotein TPR/MPL1" evidence="7">
    <location>
        <begin position="171"/>
        <end position="250"/>
    </location>
</feature>
<feature type="region of interest" description="Disordered" evidence="5">
    <location>
        <begin position="1634"/>
        <end position="1973"/>
    </location>
</feature>
<evidence type="ECO:0000256" key="4">
    <source>
        <dbReference type="SAM" id="Coils"/>
    </source>
</evidence>
<feature type="compositionally biased region" description="Polar residues" evidence="5">
    <location>
        <begin position="1889"/>
        <end position="1899"/>
    </location>
</feature>
<evidence type="ECO:0000259" key="8">
    <source>
        <dbReference type="Pfam" id="PF25785"/>
    </source>
</evidence>
<evidence type="ECO:0000259" key="7">
    <source>
        <dbReference type="Pfam" id="PF25481"/>
    </source>
</evidence>
<feature type="compositionally biased region" description="Polar residues" evidence="5">
    <location>
        <begin position="1133"/>
        <end position="1143"/>
    </location>
</feature>
<feature type="coiled-coil region" evidence="4">
    <location>
        <begin position="240"/>
        <end position="274"/>
    </location>
</feature>
<organism evidence="9 10">
    <name type="scientific">Brassica campestris</name>
    <name type="common">Field mustard</name>
    <dbReference type="NCBI Taxonomy" id="3711"/>
    <lineage>
        <taxon>Eukaryota</taxon>
        <taxon>Viridiplantae</taxon>
        <taxon>Streptophyta</taxon>
        <taxon>Embryophyta</taxon>
        <taxon>Tracheophyta</taxon>
        <taxon>Spermatophyta</taxon>
        <taxon>Magnoliopsida</taxon>
        <taxon>eudicotyledons</taxon>
        <taxon>Gunneridae</taxon>
        <taxon>Pentapetalae</taxon>
        <taxon>rosids</taxon>
        <taxon>malvids</taxon>
        <taxon>Brassicales</taxon>
        <taxon>Brassicaceae</taxon>
        <taxon>Brassiceae</taxon>
        <taxon>Brassica</taxon>
    </lineage>
</organism>
<dbReference type="InParanoid" id="M4F208"/>
<evidence type="ECO:0000256" key="2">
    <source>
        <dbReference type="ARBA" id="ARBA00023054"/>
    </source>
</evidence>
<dbReference type="OMA" id="TLCEQQE"/>
<feature type="region of interest" description="Disordered" evidence="5">
    <location>
        <begin position="1417"/>
        <end position="1456"/>
    </location>
</feature>
<dbReference type="GO" id="GO:0017056">
    <property type="term" value="F:structural constituent of nuclear pore"/>
    <property type="evidence" value="ECO:0000318"/>
    <property type="project" value="GO_Central"/>
</dbReference>
<feature type="coiled-coil region" evidence="4">
    <location>
        <begin position="638"/>
        <end position="697"/>
    </location>
</feature>
<dbReference type="InterPro" id="IPR057577">
    <property type="entry name" value="Nucleoprot-TPR/MLP1_dom"/>
</dbReference>
<feature type="domain" description="NUA/TPR/MLP1-2-like" evidence="8">
    <location>
        <begin position="518"/>
        <end position="549"/>
    </location>
</feature>
<dbReference type="Pfam" id="PF25785">
    <property type="entry name" value="TPR"/>
    <property type="match status" value="1"/>
</dbReference>
<evidence type="ECO:0000259" key="6">
    <source>
        <dbReference type="Pfam" id="PF07926"/>
    </source>
</evidence>
<dbReference type="GO" id="GO:0006606">
    <property type="term" value="P:protein import into nucleus"/>
    <property type="evidence" value="ECO:0007669"/>
    <property type="project" value="InterPro"/>
</dbReference>
<dbReference type="PANTHER" id="PTHR18898">
    <property type="entry name" value="NUCLEOPROTEIN TPR-RELATED"/>
    <property type="match status" value="1"/>
</dbReference>
<evidence type="ECO:0000256" key="3">
    <source>
        <dbReference type="ARBA" id="ARBA00023242"/>
    </source>
</evidence>
<accession>M4F208</accession>
<feature type="compositionally biased region" description="Polar residues" evidence="5">
    <location>
        <begin position="1671"/>
        <end position="1683"/>
    </location>
</feature>
<feature type="coiled-coil region" evidence="4">
    <location>
        <begin position="1052"/>
        <end position="1118"/>
    </location>
</feature>
<sequence>MPLFMPDDELARLSSDAASVVAERADEYIRKLYAELDSVRAKADAASITAEQTCSLLEQKYLSLSRDFASLESQNAQLQSDLDGRLAELAQSQAEKHQLHLQSIEKDGELERMTTEMSELHKSKRQLMELLEQKDAEISEKNSNIKSYLDKIVKLTDANSEKESRYAEAGAELARSQAMCSRLSQEKELMERHTKWLDEELTAKVDSYAELRRRHSDLEAEMSAKLVDVEKNYNECSSSLNWHKERLRELEAKITSLQEELSSCKVAAATMEEQYNAELSTANKLVELYKESSEEWSRKAGELEGVVKALEARLIQVESGYKDSLEKEMSTNQQLEKENEDLKQKLEKLEAEIEKTRKTNELTLLPFSSFTRGADDSGTSNMIEESHAIISKVPAGVSGTALAASLLRDGWSLAKIYEKYQEAVDAMRHEQLGRKEAELILQRVLSELEEKAEFIQEERGEHERLVEAYSLVNQKLQDSVSEQSNMEKYIMELKADLRRRERENILSQKDISDLQKQLKFKDINGLVEQNVKLRNLVRSLSEQIESREMELKEMFETELKKKTDEASSKVAIVLKRAEEQGQMIESLHTSVAMYKRLYEEEQKRYSSNSRSSDLPPVPGRNNFLHLLEDSQEATKRAQEKTVERIRSLEDDLAKARSEIIAIRSERDKLAMEANFVREKLEGIMKESERKREEMNGVLARNIEFSQLIIDHQRKLRESSESLHAAEDISRKLSMEVSVLKQEKEVLSNAEKRASDEVSTLSQRVYRLQATLDTIQSTEEVREEARAAERRKQEEHIKQLEKEWAEAKKELQEERSNSRNSTSDRNQTLNNAVMQVEEMGKELANALKAVSAAESRASVAEARLSDLEKKIRSSDPKGLDMDSGGVVSLSDNEMSVELRTAKEEMEKLRGDVESSKSHMLQYKSIAQVNEIALKQMESAHENFRLEAEKRQESLEAELVSLRERVSELENDCLQKSEQITNAAAGKEDALVSASAEIASLREESLVKSSQIEAMNIQMSTMKDDLGKEHEKWCVAQRNYERQVILQSETIQELTKTSQALASLQEEASELRKLADSRGTEISELNSKWSEEKCMLEQQKNQAEKMYHELNEQNKLLHSRLEAMHLRSAEKDSRSGNLSSGSIDSDQLGDSGLQSVVNYLRRTKEIAETEISLMRQEKLRLQSQLESALKMAESARGSLNAERASTRASLLTEDEIKSLQLQVSEVNLLRESNMQLREENKHNFEECQRLREVAQKAKTDSENLENLLKQKQTELDLCISEMERLRKESDLEKKRVDELRETYKNIDVADYNRLKVEVRQLEEKLKAKDNHIEGFKKLLLEKQNKISQLEKDLTNCKNDLSEREKDLTRCKAELSEKEKTLDSSQQAQATMESDSEKLKAEITRVKRSYTFMKKKLEKERDDLNSDNQSLSKQLEEAKEAGKRTTTDATVEQAVKERDEKEQKIQILDKYLHSLKDDLKKKDDELTKEKTERKSVEKVLEDSLANIKKEKTKVDEELVKLERYQTALANLSEELDKLKQADGNLPEGTSAVQVLSGSVLNDQAAAYVSAVDSFERVARTFVLNSQGSTKSTDMVTEASPATVEPSATARASSSKAPVATTQQQLKVKRLTLQKPNAELRRGRIIRPQLGKPEEPPQVDTEMPEAEGAGGEGKQPSSNVTESQGTTVVPPVQTHVRKRQADSLASEPPQATQGEASTEIVPPAFKKAKGSETEPDTAEGENLSKEPDMDETMDATNAAEDDNEETEAETADEETMEAQQETEAEEGQDKTDEPVEENPTKTETIPTEEEFKDQTEQENQDLADAEFDKEEGELDLDTLEDLEEPTDVATTPMQSPIRMETTMEEAETTIEPPLEDVKNDEGGDVAVEEASDKPNNGNNQQVAETDLKPETTSASATPPTSSTPETEETKRNRSQVAETTVATTVSASTTPASAGASETPETSEETKRAASPSRTINIADKAKEKAAIRQAGVAALGGTRTPSPANRAPSPPAPRGRGRIVNTRGGGRVNSRGGRTTRGGRGPPPSQP</sequence>
<feature type="coiled-coil region" evidence="4">
    <location>
        <begin position="61"/>
        <end position="151"/>
    </location>
</feature>
<keyword evidence="3" id="KW-0539">Nucleus</keyword>
<dbReference type="Pfam" id="PF25481">
    <property type="entry name" value="Nucleoprot-TPR"/>
    <property type="match status" value="1"/>
</dbReference>
<feature type="region of interest" description="Disordered" evidence="5">
    <location>
        <begin position="1126"/>
        <end position="1145"/>
    </location>
</feature>
<evidence type="ECO:0000313" key="10">
    <source>
        <dbReference type="Proteomes" id="UP000011750"/>
    </source>
</evidence>
<dbReference type="EnsemblPlants" id="Bra035105.1">
    <property type="protein sequence ID" value="Bra035105.1-P"/>
    <property type="gene ID" value="Bra035105"/>
</dbReference>
<feature type="coiled-coil region" evidence="4">
    <location>
        <begin position="523"/>
        <end position="550"/>
    </location>
</feature>